<dbReference type="RefSeq" id="XP_022460969.1">
    <property type="nucleotide sequence ID" value="XM_022606103.1"/>
</dbReference>
<feature type="region of interest" description="Disordered" evidence="5">
    <location>
        <begin position="616"/>
        <end position="702"/>
    </location>
</feature>
<reference evidence="9" key="2">
    <citation type="submission" date="2014-02" db="EMBL/GenBank/DDBJ databases">
        <title>Complete DNA sequence of /Kuraishia capsulata/ illustrates novel genomic features among budding yeasts (/Saccharomycotina/).</title>
        <authorList>
            <person name="Morales L."/>
            <person name="Noel B."/>
            <person name="Porcel B."/>
            <person name="Marcet-Houben M."/>
            <person name="Hullo M-F."/>
            <person name="Sacerdot C."/>
            <person name="Tekaia F."/>
            <person name="Leh-Louis V."/>
            <person name="Despons L."/>
            <person name="Khanna V."/>
            <person name="Aury J-M."/>
            <person name="Barbe V."/>
            <person name="Couloux A."/>
            <person name="Labadie K."/>
            <person name="Pelletier E."/>
            <person name="Souciet J-L."/>
            <person name="Boekhout T."/>
            <person name="Gabaldon T."/>
            <person name="Wincker P."/>
            <person name="Dujon B."/>
        </authorList>
    </citation>
    <scope>NUCLEOTIDE SEQUENCE</scope>
    <source>
        <strain evidence="9">CBS 1993</strain>
    </source>
</reference>
<dbReference type="Pfam" id="PF11970">
    <property type="entry name" value="GPR_Gpa2_C"/>
    <property type="match status" value="1"/>
</dbReference>
<organism evidence="9 10">
    <name type="scientific">Kuraishia capsulata CBS 1993</name>
    <dbReference type="NCBI Taxonomy" id="1382522"/>
    <lineage>
        <taxon>Eukaryota</taxon>
        <taxon>Fungi</taxon>
        <taxon>Dikarya</taxon>
        <taxon>Ascomycota</taxon>
        <taxon>Saccharomycotina</taxon>
        <taxon>Pichiomycetes</taxon>
        <taxon>Pichiales</taxon>
        <taxon>Pichiaceae</taxon>
        <taxon>Kuraishia</taxon>
    </lineage>
</organism>
<feature type="domain" description="Glucose receptor Git3-like N-terminal" evidence="7">
    <location>
        <begin position="32"/>
        <end position="229"/>
    </location>
</feature>
<dbReference type="HOGENOM" id="CLU_392813_0_0_1"/>
<name>W6MXJ1_9ASCO</name>
<keyword evidence="3 6" id="KW-1133">Transmembrane helix</keyword>
<feature type="region of interest" description="Disordered" evidence="5">
    <location>
        <begin position="318"/>
        <end position="344"/>
    </location>
</feature>
<dbReference type="GO" id="GO:0004930">
    <property type="term" value="F:G protein-coupled receptor activity"/>
    <property type="evidence" value="ECO:0007669"/>
    <property type="project" value="TreeGrafter"/>
</dbReference>
<evidence type="ECO:0000256" key="4">
    <source>
        <dbReference type="ARBA" id="ARBA00023136"/>
    </source>
</evidence>
<dbReference type="OrthoDB" id="5368598at2759"/>
<accession>W6MXJ1</accession>
<dbReference type="GO" id="GO:0007189">
    <property type="term" value="P:adenylate cyclase-activating G protein-coupled receptor signaling pathway"/>
    <property type="evidence" value="ECO:0007669"/>
    <property type="project" value="TreeGrafter"/>
</dbReference>
<feature type="transmembrane region" description="Helical" evidence="6">
    <location>
        <begin position="69"/>
        <end position="89"/>
    </location>
</feature>
<sequence>MGPPLEGGYWVGLYERDHFASPERFSASDSKTMRIVAIVSSSVSIFAGLIGLYMYGAIHPRKRVFRHQLILFLILFDFIKAIILLIYPATVMSRPEIYDNEQFCSTVGFFSAFAIEGADLAILTFAIHIFILIFWPSFKVANGTNIEGGLFKARYYVYVVSVVLPALLAALAFINREDPYFPQTTWCYLPSSPVAYQLALSWVPRWCIMVLIFAIYISVYWHVVHEYSRVSGSMNDMTQRDIAKQMLRESFLYKAGKILLMLLFPDIQISAKLYGRGLDTDLDKQNLDRLRNMGVDDIENNLEDITRNVARSPLGSPLGTSLRSPLHSPLQSPSGEENPQDTSAPAIAGLDIQRSLHRETMEMFQIRKLQIMKQMKAVFIYPLAYLLLWLFPFINEGVRLHYGGVKDVMPWLAGMSAFFQAFNCTVDTFVFLLRETPWKLTVSRIDRDGTGHYAPWRYWVSWLPLYKMNEPSQKGKLNRPATVSNFSDASGNVFQLNLMDDAQEIPDFIKPFSNFKFEGDGSAVPMSASAIVSTGANRQLSVVDPMQCGEARTGTGTQDAEGDEFSLADVLRMGPPSTPPPESSGMTANDDSQSPNQQRRRSSKFSWLGISLKGSFSGSSRKHSAHSAQWAGDVSPVNSGGSTISPTGSWLAHLSQQQHNRLTADSKLSNIQEGKTARSESKAEEDDDDEMDITDFLRRGPV</sequence>
<evidence type="ECO:0000313" key="10">
    <source>
        <dbReference type="Proteomes" id="UP000019384"/>
    </source>
</evidence>
<reference evidence="9" key="1">
    <citation type="submission" date="2013-12" db="EMBL/GenBank/DDBJ databases">
        <authorList>
            <person name="Genoscope - CEA"/>
        </authorList>
    </citation>
    <scope>NUCLEOTIDE SEQUENCE</scope>
    <source>
        <strain evidence="9">CBS 1993</strain>
    </source>
</reference>
<feature type="transmembrane region" description="Helical" evidence="6">
    <location>
        <begin position="414"/>
        <end position="433"/>
    </location>
</feature>
<dbReference type="InterPro" id="IPR023041">
    <property type="entry name" value="Glucose_rcpt_Git3-like_N"/>
</dbReference>
<feature type="compositionally biased region" description="Acidic residues" evidence="5">
    <location>
        <begin position="683"/>
        <end position="693"/>
    </location>
</feature>
<evidence type="ECO:0000259" key="7">
    <source>
        <dbReference type="Pfam" id="PF11710"/>
    </source>
</evidence>
<dbReference type="STRING" id="1382522.W6MXJ1"/>
<feature type="transmembrane region" description="Helical" evidence="6">
    <location>
        <begin position="377"/>
        <end position="394"/>
    </location>
</feature>
<dbReference type="PANTHER" id="PTHR23112:SF37">
    <property type="entry name" value="G PROTEIN-COUPLED RECEPTOR GPR1"/>
    <property type="match status" value="1"/>
</dbReference>
<dbReference type="GO" id="GO:0005886">
    <property type="term" value="C:plasma membrane"/>
    <property type="evidence" value="ECO:0007669"/>
    <property type="project" value="TreeGrafter"/>
</dbReference>
<dbReference type="GeneID" id="34522357"/>
<feature type="transmembrane region" description="Helical" evidence="6">
    <location>
        <begin position="109"/>
        <end position="135"/>
    </location>
</feature>
<comment type="subcellular location">
    <subcellularLocation>
        <location evidence="1">Membrane</location>
        <topology evidence="1">Multi-pass membrane protein</topology>
    </subcellularLocation>
</comment>
<dbReference type="PANTHER" id="PTHR23112">
    <property type="entry name" value="G PROTEIN-COUPLED RECEPTOR 157-RELATED"/>
    <property type="match status" value="1"/>
</dbReference>
<dbReference type="EMBL" id="HG793130">
    <property type="protein sequence ID" value="CDK28980.1"/>
    <property type="molecule type" value="Genomic_DNA"/>
</dbReference>
<dbReference type="Pfam" id="PF11710">
    <property type="entry name" value="Git3"/>
    <property type="match status" value="1"/>
</dbReference>
<dbReference type="InterPro" id="IPR022596">
    <property type="entry name" value="GPR1/2/3_C"/>
</dbReference>
<gene>
    <name evidence="9" type="ORF">KUCA_T00004966001</name>
</gene>
<evidence type="ECO:0000256" key="1">
    <source>
        <dbReference type="ARBA" id="ARBA00004141"/>
    </source>
</evidence>
<keyword evidence="10" id="KW-1185">Reference proteome</keyword>
<dbReference type="AlphaFoldDB" id="W6MXJ1"/>
<dbReference type="Proteomes" id="UP000019384">
    <property type="component" value="Unassembled WGS sequence"/>
</dbReference>
<evidence type="ECO:0000256" key="3">
    <source>
        <dbReference type="ARBA" id="ARBA00022989"/>
    </source>
</evidence>
<feature type="transmembrane region" description="Helical" evidence="6">
    <location>
        <begin position="194"/>
        <end position="219"/>
    </location>
</feature>
<evidence type="ECO:0000256" key="2">
    <source>
        <dbReference type="ARBA" id="ARBA00022692"/>
    </source>
</evidence>
<evidence type="ECO:0000256" key="5">
    <source>
        <dbReference type="SAM" id="MobiDB-lite"/>
    </source>
</evidence>
<evidence type="ECO:0000256" key="6">
    <source>
        <dbReference type="SAM" id="Phobius"/>
    </source>
</evidence>
<keyword evidence="4 6" id="KW-0472">Membrane</keyword>
<feature type="transmembrane region" description="Helical" evidence="6">
    <location>
        <begin position="35"/>
        <end position="57"/>
    </location>
</feature>
<evidence type="ECO:0000313" key="9">
    <source>
        <dbReference type="EMBL" id="CDK28980.1"/>
    </source>
</evidence>
<feature type="transmembrane region" description="Helical" evidence="6">
    <location>
        <begin position="155"/>
        <end position="174"/>
    </location>
</feature>
<keyword evidence="2 6" id="KW-0812">Transmembrane</keyword>
<evidence type="ECO:0000259" key="8">
    <source>
        <dbReference type="Pfam" id="PF11970"/>
    </source>
</evidence>
<feature type="compositionally biased region" description="Polar residues" evidence="5">
    <location>
        <begin position="636"/>
        <end position="673"/>
    </location>
</feature>
<proteinExistence type="predicted"/>
<dbReference type="SUPFAM" id="SSF81321">
    <property type="entry name" value="Family A G protein-coupled receptor-like"/>
    <property type="match status" value="1"/>
</dbReference>
<feature type="region of interest" description="Disordered" evidence="5">
    <location>
        <begin position="570"/>
        <end position="604"/>
    </location>
</feature>
<evidence type="ECO:0008006" key="11">
    <source>
        <dbReference type="Google" id="ProtNLM"/>
    </source>
</evidence>
<feature type="compositionally biased region" description="Polar residues" evidence="5">
    <location>
        <begin position="318"/>
        <end position="343"/>
    </location>
</feature>
<feature type="domain" description="G protein-coupled receptor GPR1/2/3 C-terminal" evidence="8">
    <location>
        <begin position="367"/>
        <end position="439"/>
    </location>
</feature>
<protein>
    <recommendedName>
        <fullName evidence="11">G-protein coupled receptors family 1 profile domain-containing protein</fullName>
    </recommendedName>
</protein>
<dbReference type="Gene3D" id="1.20.1070.10">
    <property type="entry name" value="Rhodopsin 7-helix transmembrane proteins"/>
    <property type="match status" value="1"/>
</dbReference>